<feature type="transmembrane region" description="Helical" evidence="2">
    <location>
        <begin position="438"/>
        <end position="460"/>
    </location>
</feature>
<evidence type="ECO:0000259" key="5">
    <source>
        <dbReference type="Pfam" id="PF05193"/>
    </source>
</evidence>
<protein>
    <submittedName>
        <fullName evidence="6">Predicted Zn-dependent peptidase</fullName>
    </submittedName>
</protein>
<proteinExistence type="inferred from homology"/>
<dbReference type="PANTHER" id="PTHR11851">
    <property type="entry name" value="METALLOPROTEASE"/>
    <property type="match status" value="1"/>
</dbReference>
<feature type="domain" description="Peptidase M16 C-terminal" evidence="5">
    <location>
        <begin position="194"/>
        <end position="365"/>
    </location>
</feature>
<feature type="domain" description="Peptidase M16 N-terminal" evidence="4">
    <location>
        <begin position="48"/>
        <end position="165"/>
    </location>
</feature>
<evidence type="ECO:0000256" key="1">
    <source>
        <dbReference type="ARBA" id="ARBA00007261"/>
    </source>
</evidence>
<accession>A0A1G7JZ43</accession>
<gene>
    <name evidence="6" type="ORF">SAMN05216381_1304</name>
</gene>
<dbReference type="InterPro" id="IPR011249">
    <property type="entry name" value="Metalloenz_LuxS/M16"/>
</dbReference>
<evidence type="ECO:0000256" key="2">
    <source>
        <dbReference type="SAM" id="Phobius"/>
    </source>
</evidence>
<dbReference type="GO" id="GO:0046872">
    <property type="term" value="F:metal ion binding"/>
    <property type="evidence" value="ECO:0007669"/>
    <property type="project" value="InterPro"/>
</dbReference>
<organism evidence="6 7">
    <name type="scientific">Phytopseudomonas seleniipraecipitans</name>
    <dbReference type="NCBI Taxonomy" id="640205"/>
    <lineage>
        <taxon>Bacteria</taxon>
        <taxon>Pseudomonadati</taxon>
        <taxon>Pseudomonadota</taxon>
        <taxon>Gammaproteobacteria</taxon>
        <taxon>Pseudomonadales</taxon>
        <taxon>Pseudomonadaceae</taxon>
        <taxon>Phytopseudomonas</taxon>
    </lineage>
</organism>
<dbReference type="STRING" id="640205.SAMN05216381_1304"/>
<dbReference type="Pfam" id="PF05193">
    <property type="entry name" value="Peptidase_M16_C"/>
    <property type="match status" value="1"/>
</dbReference>
<dbReference type="RefSeq" id="WP_092366015.1">
    <property type="nucleotide sequence ID" value="NZ_FNBM01000002.1"/>
</dbReference>
<evidence type="ECO:0000313" key="7">
    <source>
        <dbReference type="Proteomes" id="UP000243378"/>
    </source>
</evidence>
<dbReference type="EMBL" id="FNBM01000002">
    <property type="protein sequence ID" value="SDF30114.1"/>
    <property type="molecule type" value="Genomic_DNA"/>
</dbReference>
<keyword evidence="2" id="KW-0472">Membrane</keyword>
<evidence type="ECO:0000313" key="6">
    <source>
        <dbReference type="EMBL" id="SDF30114.1"/>
    </source>
</evidence>
<keyword evidence="3" id="KW-0732">Signal</keyword>
<evidence type="ECO:0000256" key="3">
    <source>
        <dbReference type="SAM" id="SignalP"/>
    </source>
</evidence>
<dbReference type="SUPFAM" id="SSF63411">
    <property type="entry name" value="LuxS/MPP-like metallohydrolase"/>
    <property type="match status" value="2"/>
</dbReference>
<dbReference type="Gene3D" id="3.30.830.10">
    <property type="entry name" value="Metalloenzyme, LuxS/M16 peptidase-like"/>
    <property type="match status" value="2"/>
</dbReference>
<comment type="similarity">
    <text evidence="1">Belongs to the peptidase M16 family.</text>
</comment>
<dbReference type="InterPro" id="IPR050361">
    <property type="entry name" value="MPP/UQCRC_Complex"/>
</dbReference>
<dbReference type="OrthoDB" id="9811314at2"/>
<keyword evidence="2" id="KW-1133">Transmembrane helix</keyword>
<dbReference type="InterPro" id="IPR007863">
    <property type="entry name" value="Peptidase_M16_C"/>
</dbReference>
<dbReference type="PANTHER" id="PTHR11851:SF49">
    <property type="entry name" value="MITOCHONDRIAL-PROCESSING PEPTIDASE SUBUNIT ALPHA"/>
    <property type="match status" value="1"/>
</dbReference>
<sequence length="470" mass="52302">MLSTGRTLSLLLSLLLCSSILAADRFKVEGYPLDNGLQLILKPSSERGHVSIRLVVGVGFDQFDCRHKELPHLLEHLLFSGIDDSGEAGLEARMQALGGDWNAYTRDSDTTFVLEVPAANQRAALDLLLAALFNTELSEARIDAAKRVIAHENGEHPAAWQRLLGSAAGDNDATEQLAMELGLACAEHDSLDHLNADALERLRSEWYVANNMTLIMVGDLDRRLPAYLERRFGELPPGPMPELRELPESTGKAEAERTLRNSLVGDTAKVHLIFAEPWVGELDHGTWQLLRDYLQWAVYRELRLEHGLAYGPSVERSAYASSSFFSINAEVARGDVDETLQRVRDLLHGLARDGLDADTVERLRNVALARQNWTVQGNTALADYYWSSLGDYEEGRFADPAKQLRQIHTAQLDAALNLLLKQPTYQRVEKPLFGMTGLYASVACLLLSLLTGALFLWMLIRRRSLGHAKI</sequence>
<dbReference type="AlphaFoldDB" id="A0A1G7JZ43"/>
<feature type="signal peptide" evidence="3">
    <location>
        <begin position="1"/>
        <end position="22"/>
    </location>
</feature>
<dbReference type="InterPro" id="IPR011765">
    <property type="entry name" value="Pept_M16_N"/>
</dbReference>
<evidence type="ECO:0000259" key="4">
    <source>
        <dbReference type="Pfam" id="PF00675"/>
    </source>
</evidence>
<keyword evidence="2" id="KW-0812">Transmembrane</keyword>
<reference evidence="6 7" key="1">
    <citation type="submission" date="2016-10" db="EMBL/GenBank/DDBJ databases">
        <authorList>
            <person name="de Groot N.N."/>
        </authorList>
    </citation>
    <scope>NUCLEOTIDE SEQUENCE [LARGE SCALE GENOMIC DNA]</scope>
    <source>
        <strain evidence="6 7">LMG 25475</strain>
    </source>
</reference>
<name>A0A1G7JZ43_9GAMM</name>
<feature type="chain" id="PRO_5017349685" evidence="3">
    <location>
        <begin position="23"/>
        <end position="470"/>
    </location>
</feature>
<dbReference type="Pfam" id="PF00675">
    <property type="entry name" value="Peptidase_M16"/>
    <property type="match status" value="1"/>
</dbReference>
<dbReference type="Proteomes" id="UP000243378">
    <property type="component" value="Unassembled WGS sequence"/>
</dbReference>